<comment type="caution">
    <text evidence="1">The sequence shown here is derived from an EMBL/GenBank/DDBJ whole genome shotgun (WGS) entry which is preliminary data.</text>
</comment>
<protein>
    <submittedName>
        <fullName evidence="1">Uncharacterized protein</fullName>
    </submittedName>
</protein>
<name>A0AAD7EHZ6_9AGAR</name>
<dbReference type="Proteomes" id="UP001218218">
    <property type="component" value="Unassembled WGS sequence"/>
</dbReference>
<gene>
    <name evidence="1" type="ORF">DFH08DRAFT_817267</name>
</gene>
<accession>A0AAD7EHZ6</accession>
<reference evidence="1" key="1">
    <citation type="submission" date="2023-03" db="EMBL/GenBank/DDBJ databases">
        <title>Massive genome expansion in bonnet fungi (Mycena s.s.) driven by repeated elements and novel gene families across ecological guilds.</title>
        <authorList>
            <consortium name="Lawrence Berkeley National Laboratory"/>
            <person name="Harder C.B."/>
            <person name="Miyauchi S."/>
            <person name="Viragh M."/>
            <person name="Kuo A."/>
            <person name="Thoen E."/>
            <person name="Andreopoulos B."/>
            <person name="Lu D."/>
            <person name="Skrede I."/>
            <person name="Drula E."/>
            <person name="Henrissat B."/>
            <person name="Morin E."/>
            <person name="Kohler A."/>
            <person name="Barry K."/>
            <person name="LaButti K."/>
            <person name="Morin E."/>
            <person name="Salamov A."/>
            <person name="Lipzen A."/>
            <person name="Mereny Z."/>
            <person name="Hegedus B."/>
            <person name="Baldrian P."/>
            <person name="Stursova M."/>
            <person name="Weitz H."/>
            <person name="Taylor A."/>
            <person name="Grigoriev I.V."/>
            <person name="Nagy L.G."/>
            <person name="Martin F."/>
            <person name="Kauserud H."/>
        </authorList>
    </citation>
    <scope>NUCLEOTIDE SEQUENCE</scope>
    <source>
        <strain evidence="1">CBHHK002</strain>
    </source>
</reference>
<evidence type="ECO:0000313" key="2">
    <source>
        <dbReference type="Proteomes" id="UP001218218"/>
    </source>
</evidence>
<dbReference type="AlphaFoldDB" id="A0AAD7EHZ6"/>
<proteinExistence type="predicted"/>
<organism evidence="1 2">
    <name type="scientific">Mycena albidolilacea</name>
    <dbReference type="NCBI Taxonomy" id="1033008"/>
    <lineage>
        <taxon>Eukaryota</taxon>
        <taxon>Fungi</taxon>
        <taxon>Dikarya</taxon>
        <taxon>Basidiomycota</taxon>
        <taxon>Agaricomycotina</taxon>
        <taxon>Agaricomycetes</taxon>
        <taxon>Agaricomycetidae</taxon>
        <taxon>Agaricales</taxon>
        <taxon>Marasmiineae</taxon>
        <taxon>Mycenaceae</taxon>
        <taxon>Mycena</taxon>
    </lineage>
</organism>
<evidence type="ECO:0000313" key="1">
    <source>
        <dbReference type="EMBL" id="KAJ7325593.1"/>
    </source>
</evidence>
<sequence length="391" mass="40810">MTSIFFALHMTQYSPYGLQSWRRRRQGSKIYEGAIGWTIEHSYTDYSHLQRPAAVESPQIIEGGTPAATLASDDAASIQDSLLGLQTVSNSASNVTLSVDAEGVDPWDLIAKAGAAQAMLVSSIKHATSSRAGGSPPGDVEVEATDVPPSIIPEASLTPMNDVETTVADTLVSAVRITDKRTPPDLVVGTEPGTTPTPSLTHGLRTEFYKVKVLNCAPLNVPVQVVSEPAAQHPAKLNPLPLADSGANVHFLHKVPPHINCSRGVPASLSSVGRGSVSVLPNAGRLPTQWGVSNAATAAAAASGLPSVTEESLDLSTPDAVGQSARDASQVLHAAGLGAVVAPSSKVDHAKGGRSPRNPASLLKEQIRLEETEAEMLACQEAMEGMYCMVL</sequence>
<keyword evidence="2" id="KW-1185">Reference proteome</keyword>
<dbReference type="EMBL" id="JARIHO010000044">
    <property type="protein sequence ID" value="KAJ7325593.1"/>
    <property type="molecule type" value="Genomic_DNA"/>
</dbReference>